<evidence type="ECO:0000256" key="2">
    <source>
        <dbReference type="SAM" id="SignalP"/>
    </source>
</evidence>
<feature type="signal peptide" evidence="2">
    <location>
        <begin position="1"/>
        <end position="27"/>
    </location>
</feature>
<organism evidence="4 5">
    <name type="scientific">Megamonas hypermegale</name>
    <dbReference type="NCBI Taxonomy" id="158847"/>
    <lineage>
        <taxon>Bacteria</taxon>
        <taxon>Bacillati</taxon>
        <taxon>Bacillota</taxon>
        <taxon>Negativicutes</taxon>
        <taxon>Selenomonadales</taxon>
        <taxon>Selenomonadaceae</taxon>
        <taxon>Megamonas</taxon>
    </lineage>
</organism>
<gene>
    <name evidence="4" type="ORF">SAMEA4364220_02045</name>
</gene>
<proteinExistence type="predicted"/>
<name>A0A239U4L5_9FIRM</name>
<feature type="chain" id="PRO_5011261617" evidence="2">
    <location>
        <begin position="28"/>
        <end position="502"/>
    </location>
</feature>
<dbReference type="SUPFAM" id="SSF56935">
    <property type="entry name" value="Porins"/>
    <property type="match status" value="1"/>
</dbReference>
<feature type="region of interest" description="Disordered" evidence="1">
    <location>
        <begin position="37"/>
        <end position="68"/>
    </location>
</feature>
<dbReference type="RefSeq" id="WP_051177597.1">
    <property type="nucleotide sequence ID" value="NZ_CALXYH010000003.1"/>
</dbReference>
<feature type="compositionally biased region" description="Basic and acidic residues" evidence="1">
    <location>
        <begin position="50"/>
        <end position="65"/>
    </location>
</feature>
<evidence type="ECO:0000259" key="3">
    <source>
        <dbReference type="PROSITE" id="PS51272"/>
    </source>
</evidence>
<keyword evidence="5" id="KW-1185">Reference proteome</keyword>
<dbReference type="InterPro" id="IPR051465">
    <property type="entry name" value="Cell_Envelope_Struct_Comp"/>
</dbReference>
<dbReference type="PANTHER" id="PTHR43308:SF1">
    <property type="entry name" value="OUTER MEMBRANE PROTEIN ALPHA"/>
    <property type="match status" value="1"/>
</dbReference>
<evidence type="ECO:0000313" key="4">
    <source>
        <dbReference type="EMBL" id="SNV04805.1"/>
    </source>
</evidence>
<dbReference type="eggNOG" id="COG3203">
    <property type="taxonomic scope" value="Bacteria"/>
</dbReference>
<dbReference type="EMBL" id="LT906446">
    <property type="protein sequence ID" value="SNV04805.1"/>
    <property type="molecule type" value="Genomic_DNA"/>
</dbReference>
<dbReference type="Proteomes" id="UP000215383">
    <property type="component" value="Chromosome 1"/>
</dbReference>
<reference evidence="4 5" key="1">
    <citation type="submission" date="2017-06" db="EMBL/GenBank/DDBJ databases">
        <authorList>
            <consortium name="Pathogen Informatics"/>
        </authorList>
    </citation>
    <scope>NUCLEOTIDE SEQUENCE [LARGE SCALE GENOMIC DNA]</scope>
    <source>
        <strain evidence="4 5">NCTC10570</strain>
    </source>
</reference>
<dbReference type="PANTHER" id="PTHR43308">
    <property type="entry name" value="OUTER MEMBRANE PROTEIN ALPHA-RELATED"/>
    <property type="match status" value="1"/>
</dbReference>
<dbReference type="PROSITE" id="PS51272">
    <property type="entry name" value="SLH"/>
    <property type="match status" value="1"/>
</dbReference>
<dbReference type="AlphaFoldDB" id="A0A239U4L5"/>
<protein>
    <submittedName>
        <fullName evidence="4">Uncharacterized protein conserved in bacteria</fullName>
    </submittedName>
</protein>
<accession>A0A239U4L5</accession>
<evidence type="ECO:0000313" key="5">
    <source>
        <dbReference type="Proteomes" id="UP000215383"/>
    </source>
</evidence>
<dbReference type="InterPro" id="IPR001119">
    <property type="entry name" value="SLH_dom"/>
</dbReference>
<dbReference type="GeneID" id="78508029"/>
<evidence type="ECO:0000256" key="1">
    <source>
        <dbReference type="SAM" id="MobiDB-lite"/>
    </source>
</evidence>
<feature type="domain" description="SLH" evidence="3">
    <location>
        <begin position="66"/>
        <end position="129"/>
    </location>
</feature>
<sequence length="502" mass="56967">MLNLLNKKKTMALLMGLAVGMTSTAFAAENQTVQANEQVKEVSDTAASDGNEKTKDTADDKKDTSAVDSFSDVPQGHWAYEALDYLAQHGVIEGYNDGTFQGNRTMTRYEMASIVANAMKSDKGDIGDKAVLKQLEAEFHADIQNMQKQIDANKADIEKLKEDAERVKIYGFGRVSWDNDNIKGYADQNDNNRFYLDLKGSFKVNDNWNFNFESETNQRYARYVTSNGDVKYHEGHDDSDGVIQRVWAEGNIDKLHVDVGRRWRGLGFQNVLLGNETDGIVLDYPLDNNGLKALAFYQKPTDAGYDFAMYGLGIQGPVSKNLQINLAYAMLDIDKNESPGYDPYNGNAPLVNTFGSHGLVLSAMWNPLRNITLIGDYVRTNAETQHVTEYVGDRVNNFDIDENTSKSIRLNYRWTNLNDPGSFQLYTRWFDYGRHGNIMGDEEWGLLKPGSNGWVFGFKYVPAKNIEWETMYEIADMYDGTYGKQNEQYKRHLLRTQVDFHF</sequence>
<keyword evidence="2" id="KW-0732">Signal</keyword>
<dbReference type="Pfam" id="PF00395">
    <property type="entry name" value="SLH"/>
    <property type="match status" value="1"/>
</dbReference>